<keyword evidence="1" id="KW-0732">Signal</keyword>
<evidence type="ECO:0000256" key="1">
    <source>
        <dbReference type="SAM" id="SignalP"/>
    </source>
</evidence>
<evidence type="ECO:0000313" key="2">
    <source>
        <dbReference type="EMBL" id="GGD73170.1"/>
    </source>
</evidence>
<dbReference type="NCBIfam" id="TIGR02595">
    <property type="entry name" value="PEP_CTERM"/>
    <property type="match status" value="1"/>
</dbReference>
<dbReference type="Proteomes" id="UP000614272">
    <property type="component" value="Unassembled WGS sequence"/>
</dbReference>
<protein>
    <recommendedName>
        <fullName evidence="4">PEP-CTERM protein-sorting domain-containing protein</fullName>
    </recommendedName>
</protein>
<gene>
    <name evidence="2" type="ORF">GCM10011357_30290</name>
</gene>
<evidence type="ECO:0008006" key="4">
    <source>
        <dbReference type="Google" id="ProtNLM"/>
    </source>
</evidence>
<reference evidence="3" key="1">
    <citation type="journal article" date="2019" name="Int. J. Syst. Evol. Microbiol.">
        <title>The Global Catalogue of Microorganisms (GCM) 10K type strain sequencing project: providing services to taxonomists for standard genome sequencing and annotation.</title>
        <authorList>
            <consortium name="The Broad Institute Genomics Platform"/>
            <consortium name="The Broad Institute Genome Sequencing Center for Infectious Disease"/>
            <person name="Wu L."/>
            <person name="Ma J."/>
        </authorList>
    </citation>
    <scope>NUCLEOTIDE SEQUENCE [LARGE SCALE GENOMIC DNA]</scope>
    <source>
        <strain evidence="3">CGMCC 1.12923</strain>
    </source>
</reference>
<comment type="caution">
    <text evidence="2">The sequence shown here is derived from an EMBL/GenBank/DDBJ whole genome shotgun (WGS) entry which is preliminary data.</text>
</comment>
<feature type="signal peptide" evidence="1">
    <location>
        <begin position="1"/>
        <end position="22"/>
    </location>
</feature>
<organism evidence="2 3">
    <name type="scientific">Lacimicrobium alkaliphilum</name>
    <dbReference type="NCBI Taxonomy" id="1526571"/>
    <lineage>
        <taxon>Bacteria</taxon>
        <taxon>Pseudomonadati</taxon>
        <taxon>Pseudomonadota</taxon>
        <taxon>Gammaproteobacteria</taxon>
        <taxon>Alteromonadales</taxon>
        <taxon>Alteromonadaceae</taxon>
        <taxon>Lacimicrobium</taxon>
    </lineage>
</organism>
<accession>A0ABQ1RMS7</accession>
<name>A0ABQ1RMS7_9ALTE</name>
<proteinExistence type="predicted"/>
<feature type="chain" id="PRO_5045944073" description="PEP-CTERM protein-sorting domain-containing protein" evidence="1">
    <location>
        <begin position="23"/>
        <end position="263"/>
    </location>
</feature>
<dbReference type="InterPro" id="IPR013424">
    <property type="entry name" value="Ice-binding_C"/>
</dbReference>
<dbReference type="RefSeq" id="WP_099035750.1">
    <property type="nucleotide sequence ID" value="NZ_BMGJ01000014.1"/>
</dbReference>
<dbReference type="EMBL" id="BMGJ01000014">
    <property type="protein sequence ID" value="GGD73170.1"/>
    <property type="molecule type" value="Genomic_DNA"/>
</dbReference>
<evidence type="ECO:0000313" key="3">
    <source>
        <dbReference type="Proteomes" id="UP000614272"/>
    </source>
</evidence>
<sequence length="263" mass="27225">MQNKILKGLSLAFVLGTGSANAALMYDADVTPDAIFGSGNANGSFTVDQNNGVELGLRGKLRHNAAGLPENTFNSNGDGTYSFNAGVAPTQTAPTAEWSFEWSINTNFDGSSGYNLSDLTFLLGLDSDPSLSTNFADSFDVINGAPCFDHALGTNATGNGGGLATDCGVATAAADYSANIGSFNVAQNSWKPHWFLTGFDPTVDGTYDFFLAAFASDGSELARTSMQIIVGEGGSADIPEPAPLLLLLSGLLGLVGARKLKKK</sequence>
<keyword evidence="3" id="KW-1185">Reference proteome</keyword>